<evidence type="ECO:0000313" key="4">
    <source>
        <dbReference type="EMBL" id="NKX51432.1"/>
    </source>
</evidence>
<feature type="non-terminal residue" evidence="4">
    <location>
        <position position="354"/>
    </location>
</feature>
<dbReference type="Proteomes" id="UP000523795">
    <property type="component" value="Unassembled WGS sequence"/>
</dbReference>
<dbReference type="SUPFAM" id="SSF52540">
    <property type="entry name" value="P-loop containing nucleoside triphosphate hydrolases"/>
    <property type="match status" value="1"/>
</dbReference>
<reference evidence="4 5" key="1">
    <citation type="submission" date="2020-04" db="EMBL/GenBank/DDBJ databases">
        <authorList>
            <person name="Liu S."/>
        </authorList>
    </citation>
    <scope>NUCLEOTIDE SEQUENCE [LARGE SCALE GENOMIC DNA]</scope>
    <source>
        <strain evidence="4 5">CGMCC 1.15091</strain>
    </source>
</reference>
<protein>
    <recommendedName>
        <fullName evidence="3">Sigma-54 factor interaction domain-containing protein</fullName>
    </recommendedName>
</protein>
<sequence length="354" mass="37629">MLPLVVEIGRSIEAQLLASRADGERVFFDVFLRMQRRFRGAVIGVTKSLYVANTQARALAGEADEDLLRRLAEEAGVRSRTGSVRRRLSSGHTVSIQITPVDQAPGDFAAVLTLEPEAEPAGIGFARLPFGDGGALRPDYRDQLRQALASEQPGLLTGGRGTGKRFAAAAALARHGAGAVEADGAVAHLDPQAWLKALQAAAGNPAVPLILSHVEEIPLELMTTVADLVARAQGPLVGTSSEQMDEDSTAVFVRESFPVVVPVPPLRDRADEFSGLCRSILADFEAADGKATTFAPRTLAAPVANDWPGNIRQLRQGLATSRIRAAGHEIKLADLPARYGQGQAGRILGEMERV</sequence>
<proteinExistence type="predicted"/>
<evidence type="ECO:0000313" key="5">
    <source>
        <dbReference type="Proteomes" id="UP000523795"/>
    </source>
</evidence>
<dbReference type="Pfam" id="PF25601">
    <property type="entry name" value="AAA_lid_14"/>
    <property type="match status" value="1"/>
</dbReference>
<keyword evidence="1" id="KW-0547">Nucleotide-binding</keyword>
<dbReference type="PROSITE" id="PS50045">
    <property type="entry name" value="SIGMA54_INTERACT_4"/>
    <property type="match status" value="1"/>
</dbReference>
<dbReference type="InterPro" id="IPR002078">
    <property type="entry name" value="Sigma_54_int"/>
</dbReference>
<dbReference type="Gene3D" id="1.10.8.60">
    <property type="match status" value="1"/>
</dbReference>
<evidence type="ECO:0000256" key="2">
    <source>
        <dbReference type="ARBA" id="ARBA00022840"/>
    </source>
</evidence>
<evidence type="ECO:0000256" key="1">
    <source>
        <dbReference type="ARBA" id="ARBA00022741"/>
    </source>
</evidence>
<gene>
    <name evidence="4" type="ORF">HER39_12805</name>
</gene>
<dbReference type="InterPro" id="IPR027417">
    <property type="entry name" value="P-loop_NTPase"/>
</dbReference>
<dbReference type="EMBL" id="JAAZSR010000227">
    <property type="protein sequence ID" value="NKX51432.1"/>
    <property type="molecule type" value="Genomic_DNA"/>
</dbReference>
<name>A0ABX1JQ35_9MICC</name>
<comment type="caution">
    <text evidence="4">The sequence shown here is derived from an EMBL/GenBank/DDBJ whole genome shotgun (WGS) entry which is preliminary data.</text>
</comment>
<accession>A0ABX1JQ35</accession>
<evidence type="ECO:0000259" key="3">
    <source>
        <dbReference type="PROSITE" id="PS50045"/>
    </source>
</evidence>
<dbReference type="InterPro" id="IPR058031">
    <property type="entry name" value="AAA_lid_NorR"/>
</dbReference>
<feature type="domain" description="Sigma-54 factor interaction" evidence="3">
    <location>
        <begin position="259"/>
        <end position="323"/>
    </location>
</feature>
<organism evidence="4 5">
    <name type="scientific">Arthrobacter deserti</name>
    <dbReference type="NCBI Taxonomy" id="1742687"/>
    <lineage>
        <taxon>Bacteria</taxon>
        <taxon>Bacillati</taxon>
        <taxon>Actinomycetota</taxon>
        <taxon>Actinomycetes</taxon>
        <taxon>Micrococcales</taxon>
        <taxon>Micrococcaceae</taxon>
        <taxon>Arthrobacter</taxon>
    </lineage>
</organism>
<keyword evidence="5" id="KW-1185">Reference proteome</keyword>
<keyword evidence="2" id="KW-0067">ATP-binding</keyword>